<dbReference type="Proteomes" id="UP000789524">
    <property type="component" value="Unassembled WGS sequence"/>
</dbReference>
<keyword evidence="1" id="KW-1133">Transmembrane helix</keyword>
<dbReference type="AlphaFoldDB" id="A0A8J2MGS1"/>
<feature type="transmembrane region" description="Helical" evidence="1">
    <location>
        <begin position="48"/>
        <end position="72"/>
    </location>
</feature>
<evidence type="ECO:0000313" key="6">
    <source>
        <dbReference type="Proteomes" id="UP000789524"/>
    </source>
</evidence>
<gene>
    <name evidence="5" type="ORF">DCHRY22_LOCUS13121</name>
    <name evidence="2" type="ORF">DCHRY22_LOCUS14</name>
    <name evidence="3" type="ORF">DCHRY22_LOCUS3048</name>
    <name evidence="4" type="ORF">DCHRY22_LOCUS6789</name>
</gene>
<keyword evidence="1" id="KW-0812">Transmembrane</keyword>
<organism evidence="2 6">
    <name type="scientific">Danaus chrysippus</name>
    <name type="common">African queen</name>
    <dbReference type="NCBI Taxonomy" id="151541"/>
    <lineage>
        <taxon>Eukaryota</taxon>
        <taxon>Metazoa</taxon>
        <taxon>Ecdysozoa</taxon>
        <taxon>Arthropoda</taxon>
        <taxon>Hexapoda</taxon>
        <taxon>Insecta</taxon>
        <taxon>Pterygota</taxon>
        <taxon>Neoptera</taxon>
        <taxon>Endopterygota</taxon>
        <taxon>Lepidoptera</taxon>
        <taxon>Glossata</taxon>
        <taxon>Ditrysia</taxon>
        <taxon>Papilionoidea</taxon>
        <taxon>Nymphalidae</taxon>
        <taxon>Danainae</taxon>
        <taxon>Danaini</taxon>
        <taxon>Danaina</taxon>
        <taxon>Danaus</taxon>
        <taxon>Anosia</taxon>
    </lineage>
</organism>
<evidence type="ECO:0000313" key="3">
    <source>
        <dbReference type="EMBL" id="CAG9561557.1"/>
    </source>
</evidence>
<evidence type="ECO:0000256" key="1">
    <source>
        <dbReference type="SAM" id="Phobius"/>
    </source>
</evidence>
<sequence>MDLPSYSVTTASAPKINLNSISLKHLHEIDTKVGLQPLLTLDQNPNYILYHTTIPLYVVLISIGAIAAALLYRKYFYKRILHSGDNPEDNQMELQAVYTIPTPTRRVDLNQPPAQFTTKVPHIR</sequence>
<reference evidence="2" key="1">
    <citation type="submission" date="2021-09" db="EMBL/GenBank/DDBJ databases">
        <authorList>
            <person name="Martin H S."/>
        </authorList>
    </citation>
    <scope>NUCLEOTIDE SEQUENCE</scope>
</reference>
<proteinExistence type="predicted"/>
<accession>A0A8J2MGS1</accession>
<name>A0A8J2MGS1_9NEOP</name>
<evidence type="ECO:0000313" key="5">
    <source>
        <dbReference type="EMBL" id="CAG9579145.1"/>
    </source>
</evidence>
<dbReference type="EMBL" id="CAKASE010000078">
    <property type="protein sequence ID" value="CAG9579145.1"/>
    <property type="molecule type" value="Genomic_DNA"/>
</dbReference>
<dbReference type="EMBL" id="CAKASE010000047">
    <property type="protein sequence ID" value="CAG9561557.1"/>
    <property type="molecule type" value="Genomic_DNA"/>
</dbReference>
<dbReference type="OrthoDB" id="6930971at2759"/>
<dbReference type="EMBL" id="CAKASE010000055">
    <property type="protein sequence ID" value="CAG9566067.1"/>
    <property type="molecule type" value="Genomic_DNA"/>
</dbReference>
<protein>
    <submittedName>
        <fullName evidence="2">(African queen) hypothetical protein</fullName>
    </submittedName>
</protein>
<comment type="caution">
    <text evidence="2">The sequence shown here is derived from an EMBL/GenBank/DDBJ whole genome shotgun (WGS) entry which is preliminary data.</text>
</comment>
<evidence type="ECO:0000313" key="2">
    <source>
        <dbReference type="EMBL" id="CAG9557713.1"/>
    </source>
</evidence>
<keyword evidence="1" id="KW-0472">Membrane</keyword>
<evidence type="ECO:0000313" key="4">
    <source>
        <dbReference type="EMBL" id="CAG9566067.1"/>
    </source>
</evidence>
<keyword evidence="6" id="KW-1185">Reference proteome</keyword>
<dbReference type="EMBL" id="CAKASE010000001">
    <property type="protein sequence ID" value="CAG9557713.1"/>
    <property type="molecule type" value="Genomic_DNA"/>
</dbReference>